<comment type="caution">
    <text evidence="2">The sequence shown here is derived from an EMBL/GenBank/DDBJ whole genome shotgun (WGS) entry which is preliminary data.</text>
</comment>
<dbReference type="EMBL" id="JAAIUW010000005">
    <property type="protein sequence ID" value="KAF7830669.1"/>
    <property type="molecule type" value="Genomic_DNA"/>
</dbReference>
<protein>
    <submittedName>
        <fullName evidence="2">Uncharacterized protein</fullName>
    </submittedName>
</protein>
<gene>
    <name evidence="2" type="ORF">G2W53_013002</name>
</gene>
<name>A0A834U479_9FABA</name>
<dbReference type="AlphaFoldDB" id="A0A834U479"/>
<proteinExistence type="predicted"/>
<feature type="region of interest" description="Disordered" evidence="1">
    <location>
        <begin position="1"/>
        <end position="24"/>
    </location>
</feature>
<sequence length="24" mass="2629">MRNLQIKTSFRVVTPPTSNVGVPS</sequence>
<reference evidence="2" key="1">
    <citation type="submission" date="2020-09" db="EMBL/GenBank/DDBJ databases">
        <title>Genome-Enabled Discovery of Anthraquinone Biosynthesis in Senna tora.</title>
        <authorList>
            <person name="Kang S.-H."/>
            <person name="Pandey R.P."/>
            <person name="Lee C.-M."/>
            <person name="Sim J.-S."/>
            <person name="Jeong J.-T."/>
            <person name="Choi B.-S."/>
            <person name="Jung M."/>
            <person name="Ginzburg D."/>
            <person name="Zhao K."/>
            <person name="Won S.Y."/>
            <person name="Oh T.-J."/>
            <person name="Yu Y."/>
            <person name="Kim N.-H."/>
            <person name="Lee O.R."/>
            <person name="Lee T.-H."/>
            <person name="Bashyal P."/>
            <person name="Kim T.-S."/>
            <person name="Lee W.-H."/>
            <person name="Kawkins C."/>
            <person name="Kim C.-K."/>
            <person name="Kim J.S."/>
            <person name="Ahn B.O."/>
            <person name="Rhee S.Y."/>
            <person name="Sohng J.K."/>
        </authorList>
    </citation>
    <scope>NUCLEOTIDE SEQUENCE</scope>
    <source>
        <tissue evidence="2">Leaf</tissue>
    </source>
</reference>
<evidence type="ECO:0000313" key="2">
    <source>
        <dbReference type="EMBL" id="KAF7830669.1"/>
    </source>
</evidence>
<accession>A0A834U479</accession>
<keyword evidence="3" id="KW-1185">Reference proteome</keyword>
<dbReference type="Proteomes" id="UP000634136">
    <property type="component" value="Unassembled WGS sequence"/>
</dbReference>
<feature type="compositionally biased region" description="Polar residues" evidence="1">
    <location>
        <begin position="15"/>
        <end position="24"/>
    </location>
</feature>
<organism evidence="2 3">
    <name type="scientific">Senna tora</name>
    <dbReference type="NCBI Taxonomy" id="362788"/>
    <lineage>
        <taxon>Eukaryota</taxon>
        <taxon>Viridiplantae</taxon>
        <taxon>Streptophyta</taxon>
        <taxon>Embryophyta</taxon>
        <taxon>Tracheophyta</taxon>
        <taxon>Spermatophyta</taxon>
        <taxon>Magnoliopsida</taxon>
        <taxon>eudicotyledons</taxon>
        <taxon>Gunneridae</taxon>
        <taxon>Pentapetalae</taxon>
        <taxon>rosids</taxon>
        <taxon>fabids</taxon>
        <taxon>Fabales</taxon>
        <taxon>Fabaceae</taxon>
        <taxon>Caesalpinioideae</taxon>
        <taxon>Cassia clade</taxon>
        <taxon>Senna</taxon>
    </lineage>
</organism>
<evidence type="ECO:0000256" key="1">
    <source>
        <dbReference type="SAM" id="MobiDB-lite"/>
    </source>
</evidence>
<evidence type="ECO:0000313" key="3">
    <source>
        <dbReference type="Proteomes" id="UP000634136"/>
    </source>
</evidence>